<dbReference type="AlphaFoldDB" id="A0A0R1H6Y1"/>
<reference evidence="1 2" key="1">
    <citation type="journal article" date="2015" name="Genome Announc.">
        <title>Expanding the biotechnology potential of lactobacilli through comparative genomics of 213 strains and associated genera.</title>
        <authorList>
            <person name="Sun Z."/>
            <person name="Harris H.M."/>
            <person name="McCann A."/>
            <person name="Guo C."/>
            <person name="Argimon S."/>
            <person name="Zhang W."/>
            <person name="Yang X."/>
            <person name="Jeffery I.B."/>
            <person name="Cooney J.C."/>
            <person name="Kagawa T.F."/>
            <person name="Liu W."/>
            <person name="Song Y."/>
            <person name="Salvetti E."/>
            <person name="Wrobel A."/>
            <person name="Rasinkangas P."/>
            <person name="Parkhill J."/>
            <person name="Rea M.C."/>
            <person name="O'Sullivan O."/>
            <person name="Ritari J."/>
            <person name="Douillard F.P."/>
            <person name="Paul Ross R."/>
            <person name="Yang R."/>
            <person name="Briner A.E."/>
            <person name="Felis G.E."/>
            <person name="de Vos W.M."/>
            <person name="Barrangou R."/>
            <person name="Klaenhammer T.R."/>
            <person name="Caufield P.W."/>
            <person name="Cui Y."/>
            <person name="Zhang H."/>
            <person name="O'Toole P.W."/>
        </authorList>
    </citation>
    <scope>NUCLEOTIDE SEQUENCE [LARGE SCALE GENOMIC DNA]</scope>
    <source>
        <strain evidence="1 2">DSM 20534</strain>
    </source>
</reference>
<name>A0A0R1H6Y1_9LACO</name>
<dbReference type="EMBL" id="AZCV01000001">
    <property type="protein sequence ID" value="KRK38567.1"/>
    <property type="molecule type" value="Genomic_DNA"/>
</dbReference>
<proteinExistence type="predicted"/>
<dbReference type="RefSeq" id="WP_056946103.1">
    <property type="nucleotide sequence ID" value="NZ_AZCV01000001.1"/>
</dbReference>
<evidence type="ECO:0000313" key="1">
    <source>
        <dbReference type="EMBL" id="KRK38567.1"/>
    </source>
</evidence>
<dbReference type="Proteomes" id="UP000050909">
    <property type="component" value="Unassembled WGS sequence"/>
</dbReference>
<evidence type="ECO:0008006" key="3">
    <source>
        <dbReference type="Google" id="ProtNLM"/>
    </source>
</evidence>
<protein>
    <recommendedName>
        <fullName evidence="3">Reductase</fullName>
    </recommendedName>
</protein>
<gene>
    <name evidence="1" type="ORF">FC62_GL000254</name>
</gene>
<sequence length="120" mass="14379">MLYKYKKDYEKIVMGFLSYLTDFKNIRNLKDEMKLYNQTDEYQIFLYRPEPDQDFVGIVGIQMTEQFVMLRYISLAPNYRDQQNEFNLLADLAHAFPNDEVLATPEYARLLSDFTRQNHG</sequence>
<keyword evidence="2" id="KW-1185">Reference proteome</keyword>
<accession>A0A0R1H6Y1</accession>
<comment type="caution">
    <text evidence="1">The sequence shown here is derived from an EMBL/GenBank/DDBJ whole genome shotgun (WGS) entry which is preliminary data.</text>
</comment>
<evidence type="ECO:0000313" key="2">
    <source>
        <dbReference type="Proteomes" id="UP000050909"/>
    </source>
</evidence>
<dbReference type="PATRIC" id="fig|1423722.3.peg.258"/>
<organism evidence="1 2">
    <name type="scientific">Amylolactobacillus amylotrophicus DSM 20534</name>
    <dbReference type="NCBI Taxonomy" id="1423722"/>
    <lineage>
        <taxon>Bacteria</taxon>
        <taxon>Bacillati</taxon>
        <taxon>Bacillota</taxon>
        <taxon>Bacilli</taxon>
        <taxon>Lactobacillales</taxon>
        <taxon>Lactobacillaceae</taxon>
        <taxon>Amylolactobacillus</taxon>
    </lineage>
</organism>